<sequence length="588" mass="62975">MSQLESQPAEGLMDRAFLNWNGNQSYRTRWAPTALHTSEGVADIETPKLDRYIGVWIPSTTHHTTGFRRRPFFRLRVVSSPLMGMEPGLSSPDEPEVSSGATSVSRGLFTPLPRTTGPLPFLTARSLKTSESGDSRTTAFASAADPGRVTNDDGQSCAYAATVQLLAGLRLRARPSRGVASGHTVLETCSEPRRGDFSVREVRSGDIWREHLPAGEQPGPLRVDKCSCGGQLRELSAVKPARCWSSRWTSSRVSLHVRSRRDAWNGRAGRASASSGAEAHWLPTTGHETAIFRTNDGALFDLSGTRTEVTSDVEEGLRLLVLWWRDVTTAATILKAAPGQLRRPPHPVSRPSGTAHPGYSTHLSSTIGPDSTGRPREQLLAPPVDRPASPADVSPSPSDQATTNTPEEEHQDHTGAPLNHNRPRSERDFVIFYPGAARRWTRGPSPSLGHRPAGHRPGGPFELYFPDGAPDGLTLPPPQSEPPVRAKLGGVLPLEDATAARAGASTRGLVEGHGGAAQPPARGDEPTTPQAPSTRAAAATRGATAIRAENETDDEAGTDEAETGPRGATQRRRRARGDPAAEAPRGSH</sequence>
<evidence type="ECO:0000313" key="3">
    <source>
        <dbReference type="Proteomes" id="UP001141327"/>
    </source>
</evidence>
<proteinExistence type="predicted"/>
<organism evidence="2 3">
    <name type="scientific">Paratrimastix pyriformis</name>
    <dbReference type="NCBI Taxonomy" id="342808"/>
    <lineage>
        <taxon>Eukaryota</taxon>
        <taxon>Metamonada</taxon>
        <taxon>Preaxostyla</taxon>
        <taxon>Paratrimastigidae</taxon>
        <taxon>Paratrimastix</taxon>
    </lineage>
</organism>
<protein>
    <submittedName>
        <fullName evidence="2">Uncharacterized protein</fullName>
    </submittedName>
</protein>
<feature type="compositionally biased region" description="Low complexity" evidence="1">
    <location>
        <begin position="526"/>
        <end position="547"/>
    </location>
</feature>
<name>A0ABQ8U3X0_9EUKA</name>
<feature type="compositionally biased region" description="Acidic residues" evidence="1">
    <location>
        <begin position="551"/>
        <end position="562"/>
    </location>
</feature>
<feature type="compositionally biased region" description="Polar residues" evidence="1">
    <location>
        <begin position="126"/>
        <end position="140"/>
    </location>
</feature>
<reference evidence="2" key="1">
    <citation type="journal article" date="2022" name="bioRxiv">
        <title>Genomics of Preaxostyla Flagellates Illuminates Evolutionary Transitions and the Path Towards Mitochondrial Loss.</title>
        <authorList>
            <person name="Novak L.V.F."/>
            <person name="Treitli S.C."/>
            <person name="Pyrih J."/>
            <person name="Halakuc P."/>
            <person name="Pipaliya S.V."/>
            <person name="Vacek V."/>
            <person name="Brzon O."/>
            <person name="Soukal P."/>
            <person name="Eme L."/>
            <person name="Dacks J.B."/>
            <person name="Karnkowska A."/>
            <person name="Elias M."/>
            <person name="Hampl V."/>
        </authorList>
    </citation>
    <scope>NUCLEOTIDE SEQUENCE</scope>
    <source>
        <strain evidence="2">RCP-MX</strain>
    </source>
</reference>
<evidence type="ECO:0000313" key="2">
    <source>
        <dbReference type="EMBL" id="KAJ4454030.1"/>
    </source>
</evidence>
<comment type="caution">
    <text evidence="2">The sequence shown here is derived from an EMBL/GenBank/DDBJ whole genome shotgun (WGS) entry which is preliminary data.</text>
</comment>
<evidence type="ECO:0000256" key="1">
    <source>
        <dbReference type="SAM" id="MobiDB-lite"/>
    </source>
</evidence>
<feature type="compositionally biased region" description="Low complexity" evidence="1">
    <location>
        <begin position="578"/>
        <end position="588"/>
    </location>
</feature>
<feature type="region of interest" description="Disordered" evidence="1">
    <location>
        <begin position="86"/>
        <end position="147"/>
    </location>
</feature>
<gene>
    <name evidence="2" type="ORF">PAPYR_11370</name>
</gene>
<feature type="region of interest" description="Disordered" evidence="1">
    <location>
        <begin position="338"/>
        <end position="426"/>
    </location>
</feature>
<feature type="compositionally biased region" description="Low complexity" evidence="1">
    <location>
        <begin position="497"/>
        <end position="508"/>
    </location>
</feature>
<accession>A0ABQ8U3X0</accession>
<dbReference type="EMBL" id="JAPMOS010000192">
    <property type="protein sequence ID" value="KAJ4454030.1"/>
    <property type="molecule type" value="Genomic_DNA"/>
</dbReference>
<dbReference type="Proteomes" id="UP001141327">
    <property type="component" value="Unassembled WGS sequence"/>
</dbReference>
<feature type="region of interest" description="Disordered" evidence="1">
    <location>
        <begin position="439"/>
        <end position="588"/>
    </location>
</feature>
<feature type="compositionally biased region" description="Low complexity" evidence="1">
    <location>
        <begin position="387"/>
        <end position="399"/>
    </location>
</feature>
<keyword evidence="3" id="KW-1185">Reference proteome</keyword>